<dbReference type="GeneID" id="95782808"/>
<keyword evidence="5" id="KW-0511">Multifunctional enzyme</keyword>
<dbReference type="InterPro" id="IPR014030">
    <property type="entry name" value="Ketoacyl_synth_N"/>
</dbReference>
<dbReference type="RefSeq" id="WP_129251447.1">
    <property type="nucleotide sequence ID" value="NZ_SDIF01000251.1"/>
</dbReference>
<feature type="domain" description="Ketosynthase family 3 (KS3)" evidence="8">
    <location>
        <begin position="103"/>
        <end position="529"/>
    </location>
</feature>
<dbReference type="FunFam" id="3.40.47.10:FF:000019">
    <property type="entry name" value="Polyketide synthase type I"/>
    <property type="match status" value="1"/>
</dbReference>
<dbReference type="SUPFAM" id="SSF53901">
    <property type="entry name" value="Thiolase-like"/>
    <property type="match status" value="1"/>
</dbReference>
<dbReference type="InterPro" id="IPR014043">
    <property type="entry name" value="Acyl_transferase_dom"/>
</dbReference>
<dbReference type="FunFam" id="1.10.1200.10:FF:000007">
    <property type="entry name" value="Probable polyketide synthase pks17"/>
    <property type="match status" value="1"/>
</dbReference>
<dbReference type="PROSITE" id="PS50075">
    <property type="entry name" value="CARRIER"/>
    <property type="match status" value="1"/>
</dbReference>
<dbReference type="InterPro" id="IPR001227">
    <property type="entry name" value="Ac_transferase_dom_sf"/>
</dbReference>
<evidence type="ECO:0000256" key="1">
    <source>
        <dbReference type="ARBA" id="ARBA00022450"/>
    </source>
</evidence>
<evidence type="ECO:0000259" key="7">
    <source>
        <dbReference type="PROSITE" id="PS50075"/>
    </source>
</evidence>
<dbReference type="FunFam" id="3.40.366.10:FF:000002">
    <property type="entry name" value="Probable polyketide synthase 2"/>
    <property type="match status" value="1"/>
</dbReference>
<dbReference type="SMART" id="SM00823">
    <property type="entry name" value="PKS_PP"/>
    <property type="match status" value="1"/>
</dbReference>
<dbReference type="InterPro" id="IPR014031">
    <property type="entry name" value="Ketoacyl_synth_C"/>
</dbReference>
<dbReference type="SMART" id="SM01294">
    <property type="entry name" value="PKS_PP_betabranch"/>
    <property type="match status" value="1"/>
</dbReference>
<dbReference type="SUPFAM" id="SSF55048">
    <property type="entry name" value="Probable ACP-binding domain of malonyl-CoA ACP transacylase"/>
    <property type="match status" value="1"/>
</dbReference>
<feature type="non-terminal residue" evidence="9">
    <location>
        <position position="1"/>
    </location>
</feature>
<dbReference type="InterPro" id="IPR032821">
    <property type="entry name" value="PKS_assoc"/>
</dbReference>
<dbReference type="InterPro" id="IPR020806">
    <property type="entry name" value="PKS_PP-bd"/>
</dbReference>
<evidence type="ECO:0000256" key="6">
    <source>
        <dbReference type="ARBA" id="ARBA00023315"/>
    </source>
</evidence>
<dbReference type="PANTHER" id="PTHR43775">
    <property type="entry name" value="FATTY ACID SYNTHASE"/>
    <property type="match status" value="1"/>
</dbReference>
<dbReference type="PROSITE" id="PS00012">
    <property type="entry name" value="PHOSPHOPANTETHEINE"/>
    <property type="match status" value="1"/>
</dbReference>
<dbReference type="Pfam" id="PF02801">
    <property type="entry name" value="Ketoacyl-synt_C"/>
    <property type="match status" value="1"/>
</dbReference>
<dbReference type="GO" id="GO:0004312">
    <property type="term" value="F:fatty acid synthase activity"/>
    <property type="evidence" value="ECO:0007669"/>
    <property type="project" value="TreeGrafter"/>
</dbReference>
<proteinExistence type="predicted"/>
<feature type="non-terminal residue" evidence="9">
    <location>
        <position position="953"/>
    </location>
</feature>
<gene>
    <name evidence="9" type="ORF">EST54_33580</name>
</gene>
<accession>A0A4Q1QUE3</accession>
<dbReference type="Proteomes" id="UP000289482">
    <property type="component" value="Unassembled WGS sequence"/>
</dbReference>
<evidence type="ECO:0000256" key="2">
    <source>
        <dbReference type="ARBA" id="ARBA00022553"/>
    </source>
</evidence>
<dbReference type="Gene3D" id="3.40.366.10">
    <property type="entry name" value="Malonyl-Coenzyme A Acyl Carrier Protein, domain 2"/>
    <property type="match status" value="1"/>
</dbReference>
<evidence type="ECO:0000256" key="4">
    <source>
        <dbReference type="ARBA" id="ARBA00023194"/>
    </source>
</evidence>
<dbReference type="SMART" id="SM00825">
    <property type="entry name" value="PKS_KS"/>
    <property type="match status" value="1"/>
</dbReference>
<name>A0A4Q1QUE3_9ACTN</name>
<dbReference type="Pfam" id="PF00109">
    <property type="entry name" value="ketoacyl-synt"/>
    <property type="match status" value="1"/>
</dbReference>
<dbReference type="Pfam" id="PF16197">
    <property type="entry name" value="KAsynt_C_assoc"/>
    <property type="match status" value="1"/>
</dbReference>
<dbReference type="AlphaFoldDB" id="A0A4Q1QUE3"/>
<dbReference type="GO" id="GO:0033068">
    <property type="term" value="P:macrolide biosynthetic process"/>
    <property type="evidence" value="ECO:0007669"/>
    <property type="project" value="UniProtKB-ARBA"/>
</dbReference>
<keyword evidence="10" id="KW-1185">Reference proteome</keyword>
<dbReference type="InterPro" id="IPR006162">
    <property type="entry name" value="Ppantetheine_attach_site"/>
</dbReference>
<dbReference type="PANTHER" id="PTHR43775:SF51">
    <property type="entry name" value="INACTIVE PHENOLPHTHIOCEROL SYNTHESIS POLYKETIDE SYNTHASE TYPE I PKS1-RELATED"/>
    <property type="match status" value="1"/>
</dbReference>
<feature type="domain" description="Carrier" evidence="7">
    <location>
        <begin position="9"/>
        <end position="84"/>
    </location>
</feature>
<dbReference type="InterPro" id="IPR036736">
    <property type="entry name" value="ACP-like_sf"/>
</dbReference>
<dbReference type="GO" id="GO:0006633">
    <property type="term" value="P:fatty acid biosynthetic process"/>
    <property type="evidence" value="ECO:0007669"/>
    <property type="project" value="InterPro"/>
</dbReference>
<keyword evidence="3 9" id="KW-0808">Transferase</keyword>
<evidence type="ECO:0000256" key="5">
    <source>
        <dbReference type="ARBA" id="ARBA00023268"/>
    </source>
</evidence>
<reference evidence="9 10" key="1">
    <citation type="submission" date="2019-01" db="EMBL/GenBank/DDBJ databases">
        <title>Draft genome sequences of the type strain Streptomyces sioyaensis DSM 40032 and its novel strain, TM32, a thermotolerant antibiotics-producing actinobacterium.</title>
        <authorList>
            <person name="Nakaew N."/>
            <person name="Lumyong S."/>
            <person name="Sloan W.T."/>
            <person name="Sungthong R."/>
        </authorList>
    </citation>
    <scope>NUCLEOTIDE SEQUENCE [LARGE SCALE GENOMIC DNA]</scope>
    <source>
        <strain evidence="9 10">DSM 40032</strain>
    </source>
</reference>
<dbReference type="InterPro" id="IPR016039">
    <property type="entry name" value="Thiolase-like"/>
</dbReference>
<dbReference type="InterPro" id="IPR018201">
    <property type="entry name" value="Ketoacyl_synth_AS"/>
</dbReference>
<dbReference type="SMART" id="SM00827">
    <property type="entry name" value="PKS_AT"/>
    <property type="match status" value="1"/>
</dbReference>
<evidence type="ECO:0000256" key="3">
    <source>
        <dbReference type="ARBA" id="ARBA00022679"/>
    </source>
</evidence>
<dbReference type="Gene3D" id="1.10.1200.10">
    <property type="entry name" value="ACP-like"/>
    <property type="match status" value="1"/>
</dbReference>
<protein>
    <submittedName>
        <fullName evidence="9">Acyltransferase domain-containing protein</fullName>
    </submittedName>
</protein>
<keyword evidence="1" id="KW-0596">Phosphopantetheine</keyword>
<dbReference type="SUPFAM" id="SSF47336">
    <property type="entry name" value="ACP-like"/>
    <property type="match status" value="1"/>
</dbReference>
<dbReference type="Pfam" id="PF00550">
    <property type="entry name" value="PP-binding"/>
    <property type="match status" value="1"/>
</dbReference>
<dbReference type="Pfam" id="PF00698">
    <property type="entry name" value="Acyl_transf_1"/>
    <property type="match status" value="1"/>
</dbReference>
<dbReference type="InterPro" id="IPR016036">
    <property type="entry name" value="Malonyl_transacylase_ACP-bd"/>
</dbReference>
<dbReference type="InterPro" id="IPR009081">
    <property type="entry name" value="PP-bd_ACP"/>
</dbReference>
<sequence length="953" mass="99999">GLSGVERERALLELVRTHAAAVLGYHKPESLEARCAFRDLGFDSLTAVELRGRLNTETGMRLPATVVFDYPTPVDLARYLGDELFGTGTDMVPGLPVLASTSDDPVVIVGMSCRLPGGVASPEDLWRLVAGAEDAISELPHDRGWDLDALYDPTPGQPGKSYSRHGGFVSGVDQFDPAFFGISPREAVAIDPQQRLLLETSWEALERSGIDPQTLRGSRAGVFVGSNGQDYPALLLSTPEGQDGYLGTGNAAAVVSGRVSYALGLEGPAVTVDTACSSSLVALHLAAQSLRSGECDLALAGGVTVMSTPGAFIEFSQQRGLAADGRCKAFSDAADGTGWAEGAGVLVVERLSDARRNGHRVLAVVRGSAVNQDGASNGLTAPNGPSQQRVIRQALAGAGLSPSDVDVVEAHGTGTSLGDPIEAQALLATYGQGRDEGRPLWLGSVKSNIGHTQAAAGAAGVIKMVLALQHGVLPQTLHADEPSSHVDWSAGNVRLLTEAVGWPAGERLRRAGVSAFGVSGTNAHVVIEQAPVEESSDALPVGGVGVVPWVVSARSREGLRAQAQRLLAHVEARPELGLSEVGFALATTRSAFEHRAVVLGTERDALVDGLKALAKGDDAASVATALAAPEARWALLFTGQGAQRLGMGRELYEAFPVFADAFDAVCAYFDGELATPLRDVVFGEDAERLNQTGFTQPALFAVEVALFRLVESLGVRPDYLVGHSIGELAAAHVAGVLSLEDACRLVAARGRLMQALPAGGAMVALQATEAEVLPLLEDHEQRVSIAAVNGPKSVVISGVESAVADIAGRFESEGRKVKRLQVSHAFHSPLMEPILDEFRTVAESVAYAEPRIPVVSNLTGELATSQELTSPDYWVRHVREAVRFADGIRWLAEHEVTRFLEIGPDGTLTAMAQGCLDGDVDDADHVLIPALRGDDRGEVSALLSAAGRAFVHG</sequence>
<dbReference type="SUPFAM" id="SSF52151">
    <property type="entry name" value="FabD/lysophospholipase-like"/>
    <property type="match status" value="1"/>
</dbReference>
<evidence type="ECO:0000259" key="8">
    <source>
        <dbReference type="PROSITE" id="PS52004"/>
    </source>
</evidence>
<dbReference type="Gene3D" id="3.40.47.10">
    <property type="match status" value="1"/>
</dbReference>
<evidence type="ECO:0000313" key="10">
    <source>
        <dbReference type="Proteomes" id="UP000289482"/>
    </source>
</evidence>
<dbReference type="PROSITE" id="PS00606">
    <property type="entry name" value="KS3_1"/>
    <property type="match status" value="1"/>
</dbReference>
<keyword evidence="4" id="KW-0045">Antibiotic biosynthesis</keyword>
<evidence type="ECO:0000313" key="9">
    <source>
        <dbReference type="EMBL" id="RXS56573.1"/>
    </source>
</evidence>
<dbReference type="GO" id="GO:0031177">
    <property type="term" value="F:phosphopantetheine binding"/>
    <property type="evidence" value="ECO:0007669"/>
    <property type="project" value="InterPro"/>
</dbReference>
<dbReference type="EMBL" id="SDIF01000251">
    <property type="protein sequence ID" value="RXS56573.1"/>
    <property type="molecule type" value="Genomic_DNA"/>
</dbReference>
<dbReference type="GO" id="GO:0004315">
    <property type="term" value="F:3-oxoacyl-[acyl-carrier-protein] synthase activity"/>
    <property type="evidence" value="ECO:0007669"/>
    <property type="project" value="InterPro"/>
</dbReference>
<dbReference type="InterPro" id="IPR020841">
    <property type="entry name" value="PKS_Beta-ketoAc_synthase_dom"/>
</dbReference>
<dbReference type="CDD" id="cd00833">
    <property type="entry name" value="PKS"/>
    <property type="match status" value="1"/>
</dbReference>
<dbReference type="Gene3D" id="3.30.70.3290">
    <property type="match status" value="1"/>
</dbReference>
<organism evidence="9 10">
    <name type="scientific">Streptomyces sioyaensis</name>
    <dbReference type="NCBI Taxonomy" id="67364"/>
    <lineage>
        <taxon>Bacteria</taxon>
        <taxon>Bacillati</taxon>
        <taxon>Actinomycetota</taxon>
        <taxon>Actinomycetes</taxon>
        <taxon>Kitasatosporales</taxon>
        <taxon>Streptomycetaceae</taxon>
        <taxon>Streptomyces</taxon>
    </lineage>
</organism>
<dbReference type="InterPro" id="IPR050091">
    <property type="entry name" value="PKS_NRPS_Biosynth_Enz"/>
</dbReference>
<keyword evidence="6 9" id="KW-0012">Acyltransferase</keyword>
<comment type="caution">
    <text evidence="9">The sequence shown here is derived from an EMBL/GenBank/DDBJ whole genome shotgun (WGS) entry which is preliminary data.</text>
</comment>
<dbReference type="InterPro" id="IPR016035">
    <property type="entry name" value="Acyl_Trfase/lysoPLipase"/>
</dbReference>
<keyword evidence="2" id="KW-0597">Phosphoprotein</keyword>
<dbReference type="PROSITE" id="PS52004">
    <property type="entry name" value="KS3_2"/>
    <property type="match status" value="1"/>
</dbReference>